<reference evidence="2" key="1">
    <citation type="journal article" date="2014" name="Front. Microbiol.">
        <title>High frequency of phylogenetically diverse reductive dehalogenase-homologous genes in deep subseafloor sedimentary metagenomes.</title>
        <authorList>
            <person name="Kawai M."/>
            <person name="Futagami T."/>
            <person name="Toyoda A."/>
            <person name="Takaki Y."/>
            <person name="Nishi S."/>
            <person name="Hori S."/>
            <person name="Arai W."/>
            <person name="Tsubouchi T."/>
            <person name="Morono Y."/>
            <person name="Uchiyama I."/>
            <person name="Ito T."/>
            <person name="Fujiyama A."/>
            <person name="Inagaki F."/>
            <person name="Takami H."/>
        </authorList>
    </citation>
    <scope>NUCLEOTIDE SEQUENCE</scope>
    <source>
        <strain evidence="2">Expedition CK06-06</strain>
    </source>
</reference>
<evidence type="ECO:0000259" key="1">
    <source>
        <dbReference type="Pfam" id="PF13643"/>
    </source>
</evidence>
<organism evidence="2">
    <name type="scientific">marine sediment metagenome</name>
    <dbReference type="NCBI Taxonomy" id="412755"/>
    <lineage>
        <taxon>unclassified sequences</taxon>
        <taxon>metagenomes</taxon>
        <taxon>ecological metagenomes</taxon>
    </lineage>
</organism>
<sequence length="162" mass="18361">MEISPSLAIIEAWKELEISARKKVEGLTPKETKFKNILHRPISYLEYTGALPPSTARALRELQSLRNQAAHSAKLKITKENAIEYASLAKAILKQIESIRELPRIKLTALTLLILELNHLIDTGKYNQITIEDVHKTIEEKRIIPFLIETTRGDSDFSLFGS</sequence>
<dbReference type="EMBL" id="BART01011625">
    <property type="protein sequence ID" value="GAG87442.1"/>
    <property type="molecule type" value="Genomic_DNA"/>
</dbReference>
<proteinExistence type="predicted"/>
<feature type="domain" description="DUF4145" evidence="1">
    <location>
        <begin position="19"/>
        <end position="85"/>
    </location>
</feature>
<protein>
    <recommendedName>
        <fullName evidence="1">DUF4145 domain-containing protein</fullName>
    </recommendedName>
</protein>
<gene>
    <name evidence="2" type="ORF">S01H4_24675</name>
</gene>
<accession>X1C262</accession>
<name>X1C262_9ZZZZ</name>
<comment type="caution">
    <text evidence="2">The sequence shown here is derived from an EMBL/GenBank/DDBJ whole genome shotgun (WGS) entry which is preliminary data.</text>
</comment>
<dbReference type="Pfam" id="PF13643">
    <property type="entry name" value="DUF4145"/>
    <property type="match status" value="1"/>
</dbReference>
<feature type="non-terminal residue" evidence="2">
    <location>
        <position position="162"/>
    </location>
</feature>
<dbReference type="InterPro" id="IPR025285">
    <property type="entry name" value="DUF4145"/>
</dbReference>
<dbReference type="AlphaFoldDB" id="X1C262"/>
<evidence type="ECO:0000313" key="2">
    <source>
        <dbReference type="EMBL" id="GAG87442.1"/>
    </source>
</evidence>